<organism evidence="1 2">
    <name type="scientific">Nocardia aurantia</name>
    <dbReference type="NCBI Taxonomy" id="2585199"/>
    <lineage>
        <taxon>Bacteria</taxon>
        <taxon>Bacillati</taxon>
        <taxon>Actinomycetota</taxon>
        <taxon>Actinomycetes</taxon>
        <taxon>Mycobacteriales</taxon>
        <taxon>Nocardiaceae</taxon>
        <taxon>Nocardia</taxon>
    </lineage>
</organism>
<dbReference type="GO" id="GO:0004806">
    <property type="term" value="F:triacylglycerol lipase activity"/>
    <property type="evidence" value="ECO:0007669"/>
    <property type="project" value="InterPro"/>
</dbReference>
<name>A0A7K0DX23_9NOCA</name>
<dbReference type="Gene3D" id="3.40.50.1820">
    <property type="entry name" value="alpha/beta hydrolase"/>
    <property type="match status" value="1"/>
</dbReference>
<dbReference type="GO" id="GO:0016042">
    <property type="term" value="P:lipid catabolic process"/>
    <property type="evidence" value="ECO:0007669"/>
    <property type="project" value="InterPro"/>
</dbReference>
<proteinExistence type="predicted"/>
<dbReference type="PANTHER" id="PTHR34853">
    <property type="match status" value="1"/>
</dbReference>
<comment type="caution">
    <text evidence="1">The sequence shown here is derived from an EMBL/GenBank/DDBJ whole genome shotgun (WGS) entry which is preliminary data.</text>
</comment>
<dbReference type="InterPro" id="IPR005152">
    <property type="entry name" value="Lipase_secreted"/>
</dbReference>
<dbReference type="PANTHER" id="PTHR34853:SF1">
    <property type="entry name" value="LIPASE 5"/>
    <property type="match status" value="1"/>
</dbReference>
<accession>A0A7K0DX23</accession>
<dbReference type="Pfam" id="PF03583">
    <property type="entry name" value="LIP"/>
    <property type="match status" value="1"/>
</dbReference>
<dbReference type="Proteomes" id="UP000431401">
    <property type="component" value="Unassembled WGS sequence"/>
</dbReference>
<evidence type="ECO:0000313" key="1">
    <source>
        <dbReference type="EMBL" id="MQY30326.1"/>
    </source>
</evidence>
<dbReference type="EMBL" id="WEGI01000013">
    <property type="protein sequence ID" value="MQY30326.1"/>
    <property type="molecule type" value="Genomic_DNA"/>
</dbReference>
<dbReference type="AlphaFoldDB" id="A0A7K0DX23"/>
<dbReference type="Gene3D" id="1.10.260.130">
    <property type="match status" value="1"/>
</dbReference>
<reference evidence="1 2" key="1">
    <citation type="submission" date="2019-10" db="EMBL/GenBank/DDBJ databases">
        <title>Nocardia macrotermitis sp. nov. and Nocardia aurantia sp. nov., isolated from the gut of fungus growing-termite Macrotermes natalensis.</title>
        <authorList>
            <person name="Benndorf R."/>
            <person name="Schwitalla J."/>
            <person name="Martin K."/>
            <person name="De Beer W."/>
            <person name="Kaster A.-K."/>
            <person name="Vollmers J."/>
            <person name="Poulsen M."/>
            <person name="Beemelmanns C."/>
        </authorList>
    </citation>
    <scope>NUCLEOTIDE SEQUENCE [LARGE SCALE GENOMIC DNA]</scope>
    <source>
        <strain evidence="1 2">RB56</strain>
    </source>
</reference>
<dbReference type="PIRSF" id="PIRSF029171">
    <property type="entry name" value="Esterase_LipA"/>
    <property type="match status" value="1"/>
</dbReference>
<sequence length="416" mass="43639">MNRQAEPALPSRSRSTRRGMRRVLAALGGTAVGLAMTATAGASPLFHAPDPDPFYSAPADLEDRQLGDVLDVRALPPLATFPGSTVNLVKFRSTNSRGEPIAATTTVVTPFNHPVDGPLLSYQHIINALGAECAVSHELYSNDPNLVIREAPALNGVLLQGWSVALPDHLGPQLAYGAARLGGQITLDGIRAVKQVAALGLGRSRVAMAGYSGGGMATAWAAALQPTYAPDLDIAGAAYGGVPMNLVTMVTALGADSHPAFGLAMAAAIGMEREYPDRLPISENMNADGLAVGNRMANSCTNDIIATGAGHSVMEYAASTALIDSPDARAVLEENSLEYFDGIPTMPIFEWHSPGDPLLPVDAIDHTDRRYCDAGVRLQVDPIPIPEHMTTAVVGMPLAIDWVSARMNGVPAPRNC</sequence>
<gene>
    <name evidence="1" type="ORF">NRB56_59280</name>
</gene>
<dbReference type="SUPFAM" id="SSF53474">
    <property type="entry name" value="alpha/beta-Hydrolases"/>
    <property type="match status" value="1"/>
</dbReference>
<dbReference type="InterPro" id="IPR029058">
    <property type="entry name" value="AB_hydrolase_fold"/>
</dbReference>
<keyword evidence="2" id="KW-1185">Reference proteome</keyword>
<protein>
    <submittedName>
        <fullName evidence="1">Putative inactive lipase</fullName>
    </submittedName>
</protein>
<evidence type="ECO:0000313" key="2">
    <source>
        <dbReference type="Proteomes" id="UP000431401"/>
    </source>
</evidence>